<evidence type="ECO:0000256" key="1">
    <source>
        <dbReference type="ARBA" id="ARBA00004325"/>
    </source>
</evidence>
<evidence type="ECO:0000256" key="5">
    <source>
        <dbReference type="ARBA" id="ARBA00023136"/>
    </source>
</evidence>
<reference evidence="9" key="1">
    <citation type="journal article" date="2018" name="Genome Biol. Evol.">
        <title>Mitochondrial and Plastid Genomes from Coralline Red Algae Provide Insights into the Incongruent Evolutionary Histories of Organelles.</title>
        <authorList>
            <person name="Lee J."/>
            <person name="Song H.J."/>
            <person name="In Park S."/>
            <person name="Lee Y.M."/>
            <person name="Jeong S.Y."/>
            <person name="Oh Cho T."/>
            <person name="Kim J.H."/>
            <person name="Choi H.G."/>
            <person name="Choi C.G."/>
            <person name="Nelson W.A."/>
            <person name="Fredericq S."/>
            <person name="Bhattacharya D."/>
            <person name="Su Yoon H."/>
        </authorList>
    </citation>
    <scope>NUCLEOTIDE SEQUENCE</scope>
</reference>
<evidence type="ECO:0000256" key="6">
    <source>
        <dbReference type="ARBA" id="ARBA00023310"/>
    </source>
</evidence>
<organism evidence="9">
    <name type="scientific">Rhodogorgon sp</name>
    <dbReference type="NCBI Taxonomy" id="2485824"/>
    <lineage>
        <taxon>Eukaryota</taxon>
        <taxon>Rhodophyta</taxon>
        <taxon>Florideophyceae</taxon>
        <taxon>Corallinophycidae</taxon>
        <taxon>Rhodogorgonales</taxon>
        <taxon>Rhodogorgonaceae</taxon>
        <taxon>Rhodogorgon</taxon>
    </lineage>
</organism>
<keyword evidence="5 7" id="KW-0472">Membrane</keyword>
<keyword evidence="2 7" id="KW-0812">Transmembrane</keyword>
<keyword evidence="3 7" id="KW-1133">Transmembrane helix</keyword>
<geneLocation type="mitochondrion" evidence="9"/>
<dbReference type="InterPro" id="IPR003319">
    <property type="entry name" value="YMF19-like_N"/>
</dbReference>
<gene>
    <name evidence="9" type="primary">ATP8</name>
</gene>
<feature type="transmembrane region" description="Helical" evidence="7">
    <location>
        <begin position="12"/>
        <end position="36"/>
    </location>
</feature>
<comment type="subcellular location">
    <subcellularLocation>
        <location evidence="1">Mitochondrion membrane</location>
    </subcellularLocation>
</comment>
<proteinExistence type="predicted"/>
<dbReference type="Pfam" id="PF02326">
    <property type="entry name" value="YMF19"/>
    <property type="match status" value="1"/>
</dbReference>
<evidence type="ECO:0000259" key="8">
    <source>
        <dbReference type="Pfam" id="PF02326"/>
    </source>
</evidence>
<sequence length="137" mass="16315">MPQLDYIIIFPQIFWLMLIFTIMYSGLLHFFLPVFVKLIRSRKLIISSNVNKTIGIEKKLLEKQIFLNKVLNKNLFFIKTKFMKNIMTSLSIKREINMQSIDVKIIKALYNNVLYCNNQVLNCIILEPRLLNLKFKK</sequence>
<evidence type="ECO:0000256" key="4">
    <source>
        <dbReference type="ARBA" id="ARBA00023128"/>
    </source>
</evidence>
<dbReference type="AlphaFoldDB" id="A0A3G3MIR4"/>
<feature type="domain" description="ATP synthase YMF19-like N-terminal" evidence="8">
    <location>
        <begin position="2"/>
        <end position="71"/>
    </location>
</feature>
<name>A0A3G3MIR4_9FLOR</name>
<evidence type="ECO:0000256" key="3">
    <source>
        <dbReference type="ARBA" id="ARBA00022989"/>
    </source>
</evidence>
<evidence type="ECO:0000313" key="9">
    <source>
        <dbReference type="EMBL" id="AYR06685.1"/>
    </source>
</evidence>
<protein>
    <submittedName>
        <fullName evidence="9">ATP synthase F0 subunit 8</fullName>
    </submittedName>
</protein>
<accession>A0A3G3MIR4</accession>
<keyword evidence="6" id="KW-0066">ATP synthesis</keyword>
<dbReference type="EMBL" id="MH281625">
    <property type="protein sequence ID" value="AYR06685.1"/>
    <property type="molecule type" value="Genomic_DNA"/>
</dbReference>
<evidence type="ECO:0000256" key="2">
    <source>
        <dbReference type="ARBA" id="ARBA00022692"/>
    </source>
</evidence>
<keyword evidence="4 9" id="KW-0496">Mitochondrion</keyword>
<dbReference type="GO" id="GO:0006754">
    <property type="term" value="P:ATP biosynthetic process"/>
    <property type="evidence" value="ECO:0007669"/>
    <property type="project" value="UniProtKB-KW"/>
</dbReference>
<dbReference type="GO" id="GO:0031966">
    <property type="term" value="C:mitochondrial membrane"/>
    <property type="evidence" value="ECO:0007669"/>
    <property type="project" value="UniProtKB-SubCell"/>
</dbReference>
<evidence type="ECO:0000256" key="7">
    <source>
        <dbReference type="SAM" id="Phobius"/>
    </source>
</evidence>